<evidence type="ECO:0000313" key="2">
    <source>
        <dbReference type="Proteomes" id="UP000228380"/>
    </source>
</evidence>
<keyword evidence="1" id="KW-0812">Transmembrane</keyword>
<reference evidence="3" key="2">
    <citation type="submission" date="2025-08" db="UniProtKB">
        <authorList>
            <consortium name="RefSeq"/>
        </authorList>
    </citation>
    <scope>IDENTIFICATION</scope>
    <source>
        <tissue evidence="3">Young leaves</tissue>
    </source>
</reference>
<dbReference type="AlphaFoldDB" id="A0A8B7BFE3"/>
<keyword evidence="1" id="KW-0472">Membrane</keyword>
<accession>A0A8B7BFE3</accession>
<gene>
    <name evidence="3" type="primary">LOC103695826</name>
</gene>
<dbReference type="PANTHER" id="PTHR31170">
    <property type="entry name" value="BNAC04G53230D PROTEIN"/>
    <property type="match status" value="1"/>
</dbReference>
<proteinExistence type="predicted"/>
<dbReference type="PANTHER" id="PTHR31170:SF25">
    <property type="entry name" value="BNAA09G04570D PROTEIN"/>
    <property type="match status" value="1"/>
</dbReference>
<dbReference type="GeneID" id="103695826"/>
<dbReference type="RefSeq" id="XP_008775466.2">
    <property type="nucleotide sequence ID" value="XM_008777244.3"/>
</dbReference>
<dbReference type="OrthoDB" id="1936937at2759"/>
<dbReference type="Proteomes" id="UP000228380">
    <property type="component" value="Chromosome 8"/>
</dbReference>
<dbReference type="Pfam" id="PF03140">
    <property type="entry name" value="DUF247"/>
    <property type="match status" value="1"/>
</dbReference>
<keyword evidence="2" id="KW-1185">Reference proteome</keyword>
<protein>
    <submittedName>
        <fullName evidence="3">UPF0481 protein At3g47200-like</fullName>
    </submittedName>
</protein>
<reference evidence="2" key="1">
    <citation type="journal article" date="2019" name="Nat. Commun.">
        <title>Genome-wide association mapping of date palm fruit traits.</title>
        <authorList>
            <person name="Hazzouri K.M."/>
            <person name="Gros-Balthazard M."/>
            <person name="Flowers J.M."/>
            <person name="Copetti D."/>
            <person name="Lemansour A."/>
            <person name="Lebrun M."/>
            <person name="Masmoudi K."/>
            <person name="Ferrand S."/>
            <person name="Dhar M.I."/>
            <person name="Fresquez Z.A."/>
            <person name="Rosas U."/>
            <person name="Zhang J."/>
            <person name="Talag J."/>
            <person name="Lee S."/>
            <person name="Kudrna D."/>
            <person name="Powell R.F."/>
            <person name="Leitch I.J."/>
            <person name="Krueger R.R."/>
            <person name="Wing R.A."/>
            <person name="Amiri K.M.A."/>
            <person name="Purugganan M.D."/>
        </authorList>
    </citation>
    <scope>NUCLEOTIDE SEQUENCE [LARGE SCALE GENOMIC DNA]</scope>
    <source>
        <strain evidence="2">cv. Khalas</strain>
    </source>
</reference>
<name>A0A8B7BFE3_PHODC</name>
<feature type="transmembrane region" description="Helical" evidence="1">
    <location>
        <begin position="454"/>
        <end position="478"/>
    </location>
</feature>
<sequence length="480" mass="55994">MSYFARVGEIRPAHAPVDETPPEIERLIQLWRSSCPTNGGEIEINDADLVRIPKIGESGSIYKGKRCYTIYRVPPEIYVCDANAYQPKAVCIGPFFYDQRKDSRLKSMQDYKYVCVDKLISGHDREVLVDKCLWKMKELEGRVRSRYSETFPSIKPDKFAQMLMLDGCFLLYLLLRRAPGEAAVSDDDDDDAWQLVGRLWIWNLVKYDLLLLQNQIPFFVIRHLYDLLRPGDNNINLVDCAINLFSTLDPCRKLEQTRFFIRVEEVHHLLHLIYLSILPCPQYCETYREQQSPQWIPSATELQGAGIKFKKRKKTGGFLSFLDIRFYRRFYGGVIEIPQLKVHDYSVSLFRNLIAFEQCYPDTQQCIAAYAAFMNLLISTKRDMRLLHLNEILINDMTVDKDAANFFGRLCNEVHYAHDRNYLRGLFREVTTYYDSIWHKWRAQLHQNYFSNPWSIISVIAGALLLSLSLIQTIVTGLSR</sequence>
<dbReference type="KEGG" id="pda:103695826"/>
<evidence type="ECO:0000256" key="1">
    <source>
        <dbReference type="SAM" id="Phobius"/>
    </source>
</evidence>
<dbReference type="InterPro" id="IPR004158">
    <property type="entry name" value="DUF247_pln"/>
</dbReference>
<organism evidence="2 3">
    <name type="scientific">Phoenix dactylifera</name>
    <name type="common">Date palm</name>
    <dbReference type="NCBI Taxonomy" id="42345"/>
    <lineage>
        <taxon>Eukaryota</taxon>
        <taxon>Viridiplantae</taxon>
        <taxon>Streptophyta</taxon>
        <taxon>Embryophyta</taxon>
        <taxon>Tracheophyta</taxon>
        <taxon>Spermatophyta</taxon>
        <taxon>Magnoliopsida</taxon>
        <taxon>Liliopsida</taxon>
        <taxon>Arecaceae</taxon>
        <taxon>Coryphoideae</taxon>
        <taxon>Phoeniceae</taxon>
        <taxon>Phoenix</taxon>
    </lineage>
</organism>
<keyword evidence="1" id="KW-1133">Transmembrane helix</keyword>
<evidence type="ECO:0000313" key="3">
    <source>
        <dbReference type="RefSeq" id="XP_008775466.2"/>
    </source>
</evidence>